<dbReference type="PRINTS" id="PR00956">
    <property type="entry name" value="FLGMOTORFLIN"/>
</dbReference>
<name>A0AAI9MVY2_PROST</name>
<comment type="similarity">
    <text evidence="1">Belongs to the FliN/MopA/SpaO family.</text>
</comment>
<dbReference type="InterPro" id="IPR036429">
    <property type="entry name" value="SpoA-like_sf"/>
</dbReference>
<dbReference type="GO" id="GO:0003774">
    <property type="term" value="F:cytoskeletal motor activity"/>
    <property type="evidence" value="ECO:0007669"/>
    <property type="project" value="InterPro"/>
</dbReference>
<dbReference type="EMBL" id="AAZDVE040000018">
    <property type="protein sequence ID" value="EMP9433422.1"/>
    <property type="molecule type" value="Genomic_DNA"/>
</dbReference>
<feature type="domain" description="Flagellar motor switch protein FliN-like C-terminal" evidence="2">
    <location>
        <begin position="231"/>
        <end position="301"/>
    </location>
</feature>
<dbReference type="Pfam" id="PF26304">
    <property type="entry name" value="FliMN_C_rel"/>
    <property type="match status" value="1"/>
</dbReference>
<proteinExistence type="inferred from homology"/>
<evidence type="ECO:0000259" key="3">
    <source>
        <dbReference type="Pfam" id="PF26304"/>
    </source>
</evidence>
<dbReference type="InterPro" id="IPR058805">
    <property type="entry name" value="SpaO_FliMN_C_rel"/>
</dbReference>
<comment type="caution">
    <text evidence="4">The sequence shown here is derived from an EMBL/GenBank/DDBJ whole genome shotgun (WGS) entry which is preliminary data.</text>
</comment>
<protein>
    <submittedName>
        <fullName evidence="4">FliM/FliN family flagellar motor switch protein</fullName>
    </submittedName>
</protein>
<organism evidence="4">
    <name type="scientific">Providencia stuartii</name>
    <dbReference type="NCBI Taxonomy" id="588"/>
    <lineage>
        <taxon>Bacteria</taxon>
        <taxon>Pseudomonadati</taxon>
        <taxon>Pseudomonadota</taxon>
        <taxon>Gammaproteobacteria</taxon>
        <taxon>Enterobacterales</taxon>
        <taxon>Morganellaceae</taxon>
        <taxon>Providencia</taxon>
    </lineage>
</organism>
<dbReference type="InterPro" id="IPR001543">
    <property type="entry name" value="FliN-like_C"/>
</dbReference>
<keyword evidence="4" id="KW-0282">Flagellum</keyword>
<evidence type="ECO:0000259" key="2">
    <source>
        <dbReference type="Pfam" id="PF01052"/>
    </source>
</evidence>
<dbReference type="Gene3D" id="2.30.330.10">
    <property type="entry name" value="SpoA-like"/>
    <property type="match status" value="1"/>
</dbReference>
<dbReference type="InterPro" id="IPR001172">
    <property type="entry name" value="FliN_T3SS_HrcQb"/>
</dbReference>
<keyword evidence="4" id="KW-0969">Cilium</keyword>
<evidence type="ECO:0000256" key="1">
    <source>
        <dbReference type="ARBA" id="ARBA00009226"/>
    </source>
</evidence>
<dbReference type="AlphaFoldDB" id="A0AAI9MVY2"/>
<dbReference type="Pfam" id="PF01052">
    <property type="entry name" value="FliMN_C"/>
    <property type="match status" value="1"/>
</dbReference>
<keyword evidence="4" id="KW-0966">Cell projection</keyword>
<feature type="domain" description="SpaO FliM/N C-terminal related" evidence="3">
    <location>
        <begin position="145"/>
        <end position="207"/>
    </location>
</feature>
<accession>A0AAI9MVY2</accession>
<evidence type="ECO:0000313" key="4">
    <source>
        <dbReference type="EMBL" id="EMP9433422.1"/>
    </source>
</evidence>
<dbReference type="GO" id="GO:0006935">
    <property type="term" value="P:chemotaxis"/>
    <property type="evidence" value="ECO:0007669"/>
    <property type="project" value="InterPro"/>
</dbReference>
<dbReference type="RefSeq" id="WP_154623046.1">
    <property type="nucleotide sequence ID" value="NZ_CP119540.1"/>
</dbReference>
<reference evidence="4" key="1">
    <citation type="submission" date="2024-02" db="EMBL/GenBank/DDBJ databases">
        <authorList>
            <consortium name="Clinical and Environmental Microbiology Branch: Whole genome sequencing antimicrobial resistance pathogens in the healthcare setting"/>
        </authorList>
    </citation>
    <scope>NUCLEOTIDE SEQUENCE</scope>
    <source>
        <strain evidence="4">2020GO-00142</strain>
    </source>
</reference>
<dbReference type="GO" id="GO:0009425">
    <property type="term" value="C:bacterial-type flagellum basal body"/>
    <property type="evidence" value="ECO:0007669"/>
    <property type="project" value="InterPro"/>
</dbReference>
<dbReference type="SUPFAM" id="SSF101801">
    <property type="entry name" value="Surface presentation of antigens (SPOA)"/>
    <property type="match status" value="1"/>
</dbReference>
<dbReference type="GO" id="GO:0071973">
    <property type="term" value="P:bacterial-type flagellum-dependent cell motility"/>
    <property type="evidence" value="ECO:0007669"/>
    <property type="project" value="InterPro"/>
</dbReference>
<sequence length="309" mass="35852">MLNIRRISPREVQMRAWQQRYQPDADVVVPKSGERYFRLTLVSEKETVQGLMHVGEWCDYRWPTLIHYAWDALNEADLVSLFHSEYPRTLFFSERFRCRNIEIIDDESVTQHWLCVHESHLGKVLLSSPINGVARQPVENRFIECLRLQADWILGHSDISVKLLQSIELHDVLYIQKLQLHMSIAGRLFARFQKQQEGQFMIEEMIDSETENNTEASTEALIDEVVQPFDVNTLSVKLTFVLGHSEITINELANMQLGSIYSIGENKEREVKVYANKQFIAEGELIYIGDSDELGLEITRLGNLGDRRL</sequence>
<gene>
    <name evidence="4" type="ORF">JRA39_002491</name>
</gene>